<organism evidence="3 4">
    <name type="scientific">Castanea mollissima</name>
    <name type="common">Chinese chestnut</name>
    <dbReference type="NCBI Taxonomy" id="60419"/>
    <lineage>
        <taxon>Eukaryota</taxon>
        <taxon>Viridiplantae</taxon>
        <taxon>Streptophyta</taxon>
        <taxon>Embryophyta</taxon>
        <taxon>Tracheophyta</taxon>
        <taxon>Spermatophyta</taxon>
        <taxon>Magnoliopsida</taxon>
        <taxon>eudicotyledons</taxon>
        <taxon>Gunneridae</taxon>
        <taxon>Pentapetalae</taxon>
        <taxon>rosids</taxon>
        <taxon>fabids</taxon>
        <taxon>Fagales</taxon>
        <taxon>Fagaceae</taxon>
        <taxon>Castanea</taxon>
    </lineage>
</organism>
<dbReference type="InterPro" id="IPR006070">
    <property type="entry name" value="Sua5-like_dom"/>
</dbReference>
<accession>A0A8J4RJL1</accession>
<keyword evidence="4" id="KW-1185">Reference proteome</keyword>
<dbReference type="EMBL" id="JRKL02001169">
    <property type="protein sequence ID" value="KAF3965582.1"/>
    <property type="molecule type" value="Genomic_DNA"/>
</dbReference>
<evidence type="ECO:0000256" key="1">
    <source>
        <dbReference type="ARBA" id="ARBA00015492"/>
    </source>
</evidence>
<dbReference type="Gene3D" id="3.90.870.10">
    <property type="entry name" value="DHBP synthase"/>
    <property type="match status" value="1"/>
</dbReference>
<evidence type="ECO:0000313" key="4">
    <source>
        <dbReference type="Proteomes" id="UP000737018"/>
    </source>
</evidence>
<dbReference type="Pfam" id="PF01300">
    <property type="entry name" value="Sua5_yciO_yrdC"/>
    <property type="match status" value="1"/>
</dbReference>
<proteinExistence type="predicted"/>
<dbReference type="InterPro" id="IPR017945">
    <property type="entry name" value="DHBP_synth_RibB-like_a/b_dom"/>
</dbReference>
<reference evidence="3" key="1">
    <citation type="submission" date="2020-03" db="EMBL/GenBank/DDBJ databases">
        <title>Castanea mollissima Vanexum genome sequencing.</title>
        <authorList>
            <person name="Staton M."/>
        </authorList>
    </citation>
    <scope>NUCLEOTIDE SEQUENCE</scope>
    <source>
        <tissue evidence="3">Leaf</tissue>
    </source>
</reference>
<evidence type="ECO:0000313" key="3">
    <source>
        <dbReference type="EMBL" id="KAF3965582.1"/>
    </source>
</evidence>
<protein>
    <recommendedName>
        <fullName evidence="1">Threonylcarbamoyl-AMP synthase</fullName>
    </recommendedName>
</protein>
<name>A0A8J4RJL1_9ROSI</name>
<dbReference type="Proteomes" id="UP000737018">
    <property type="component" value="Unassembled WGS sequence"/>
</dbReference>
<dbReference type="InterPro" id="IPR052532">
    <property type="entry name" value="SUA5_domain"/>
</dbReference>
<dbReference type="PANTHER" id="PTHR42828">
    <property type="entry name" value="DHBP SYNTHASE RIBB-LIKE ALPHA/BETA DOMAIN-CONTAINING PROTEIN"/>
    <property type="match status" value="1"/>
</dbReference>
<dbReference type="OrthoDB" id="3648309at2759"/>
<sequence>MPFELAFIRYQNAVVYSRKRPRSFSSGGGSLYDCSDLNFEVSPKQTIKTKIKIKITIKMGSQVKLYGHNTAAALSLSLHFPLPPRVRTLLAIPKPQRLVVLAMAVKRSPKRLKYSSPRFTKEGGLLYVEADSSGADSWKLEPIVDLLKQGAVGVIPTDTLYAIVCDLKSPLAIERLRRIKNIEASKPLSILCHSFRDIDTYTTGFPRGDSQGHTNIFRAVKHCLPGPYTFILTASKELPKQCIRNRTAAAKYAVRKNVGVRMPDDAICQAILEKTDAPLISTSVKCPKENEWLIDPVVIADMYGPEGLDFVVDGGVRVADPSTVIDMTVMPPKIIRQGKGPKLHWMVAEDDNESDAVHEANLVAAFAT</sequence>
<comment type="caution">
    <text evidence="3">The sequence shown here is derived from an EMBL/GenBank/DDBJ whole genome shotgun (WGS) entry which is preliminary data.</text>
</comment>
<dbReference type="NCBIfam" id="TIGR00057">
    <property type="entry name" value="L-threonylcarbamoyladenylate synthase"/>
    <property type="match status" value="1"/>
</dbReference>
<dbReference type="GO" id="GO:0003725">
    <property type="term" value="F:double-stranded RNA binding"/>
    <property type="evidence" value="ECO:0007669"/>
    <property type="project" value="InterPro"/>
</dbReference>
<gene>
    <name evidence="3" type="ORF">CMV_010250</name>
</gene>
<evidence type="ECO:0000259" key="2">
    <source>
        <dbReference type="PROSITE" id="PS51163"/>
    </source>
</evidence>
<dbReference type="PANTHER" id="PTHR42828:SF3">
    <property type="entry name" value="THREONYLCARBAMOYL-AMP SYNTHASE"/>
    <property type="match status" value="1"/>
</dbReference>
<dbReference type="AlphaFoldDB" id="A0A8J4RJL1"/>
<dbReference type="PROSITE" id="PS51163">
    <property type="entry name" value="YRDC"/>
    <property type="match status" value="1"/>
</dbReference>
<dbReference type="SUPFAM" id="SSF55821">
    <property type="entry name" value="YrdC/RibB"/>
    <property type="match status" value="1"/>
</dbReference>
<feature type="domain" description="YrdC-like" evidence="2">
    <location>
        <begin position="137"/>
        <end position="340"/>
    </location>
</feature>